<reference evidence="1" key="2">
    <citation type="journal article" date="2021" name="PeerJ">
        <title>Extensive microbial diversity within the chicken gut microbiome revealed by metagenomics and culture.</title>
        <authorList>
            <person name="Gilroy R."/>
            <person name="Ravi A."/>
            <person name="Getino M."/>
            <person name="Pursley I."/>
            <person name="Horton D.L."/>
            <person name="Alikhan N.F."/>
            <person name="Baker D."/>
            <person name="Gharbi K."/>
            <person name="Hall N."/>
            <person name="Watson M."/>
            <person name="Adriaenssens E.M."/>
            <person name="Foster-Nyarko E."/>
            <person name="Jarju S."/>
            <person name="Secka A."/>
            <person name="Antonio M."/>
            <person name="Oren A."/>
            <person name="Chaudhuri R.R."/>
            <person name="La Ragione R."/>
            <person name="Hildebrand F."/>
            <person name="Pallen M.J."/>
        </authorList>
    </citation>
    <scope>NUCLEOTIDE SEQUENCE</scope>
    <source>
        <strain evidence="1">ChiSjej2B20-13462</strain>
    </source>
</reference>
<dbReference type="InterPro" id="IPR036866">
    <property type="entry name" value="RibonucZ/Hydroxyglut_hydro"/>
</dbReference>
<dbReference type="SUPFAM" id="SSF56281">
    <property type="entry name" value="Metallo-hydrolase/oxidoreductase"/>
    <property type="match status" value="1"/>
</dbReference>
<gene>
    <name evidence="1" type="ORF">IAA67_06160</name>
</gene>
<sequence>MQLTLLCNAGLALVSGGQTLLVDVPAGEAPPFAPLPPETWRRILERDGDYRRLAGLWFTHTHPDHCDLDDLAAFQHRWPEVPCLMPQAGELHGIVELGGFTLEYAEIPHAPIPNPPVHRVTWIEAEGRSVYVAADAALDVEAHRAFLRGRRAGDAFFNAMYLSRPETRALLREAADRVWIYHMPPDQSDGIWRKCRRNLERFAPELTTVTVLDRYPSAIPL</sequence>
<dbReference type="EMBL" id="DVFN01000091">
    <property type="protein sequence ID" value="HIQ69893.1"/>
    <property type="molecule type" value="Genomic_DNA"/>
</dbReference>
<proteinExistence type="predicted"/>
<evidence type="ECO:0000313" key="1">
    <source>
        <dbReference type="EMBL" id="HIQ69893.1"/>
    </source>
</evidence>
<evidence type="ECO:0000313" key="2">
    <source>
        <dbReference type="Proteomes" id="UP000886874"/>
    </source>
</evidence>
<accession>A0A9D0Z6F1</accession>
<organism evidence="1 2">
    <name type="scientific">Candidatus Avoscillospira stercorigallinarum</name>
    <dbReference type="NCBI Taxonomy" id="2840708"/>
    <lineage>
        <taxon>Bacteria</taxon>
        <taxon>Bacillati</taxon>
        <taxon>Bacillota</taxon>
        <taxon>Clostridia</taxon>
        <taxon>Eubacteriales</taxon>
        <taxon>Oscillospiraceae</taxon>
        <taxon>Oscillospiraceae incertae sedis</taxon>
        <taxon>Candidatus Avoscillospira</taxon>
    </lineage>
</organism>
<dbReference type="AlphaFoldDB" id="A0A9D0Z6F1"/>
<protein>
    <submittedName>
        <fullName evidence="1">Uncharacterized protein</fullName>
    </submittedName>
</protein>
<comment type="caution">
    <text evidence="1">The sequence shown here is derived from an EMBL/GenBank/DDBJ whole genome shotgun (WGS) entry which is preliminary data.</text>
</comment>
<name>A0A9D0Z6F1_9FIRM</name>
<dbReference type="Proteomes" id="UP000886874">
    <property type="component" value="Unassembled WGS sequence"/>
</dbReference>
<dbReference type="Gene3D" id="3.60.15.10">
    <property type="entry name" value="Ribonuclease Z/Hydroxyacylglutathione hydrolase-like"/>
    <property type="match status" value="1"/>
</dbReference>
<reference evidence="1" key="1">
    <citation type="submission" date="2020-10" db="EMBL/GenBank/DDBJ databases">
        <authorList>
            <person name="Gilroy R."/>
        </authorList>
    </citation>
    <scope>NUCLEOTIDE SEQUENCE</scope>
    <source>
        <strain evidence="1">ChiSjej2B20-13462</strain>
    </source>
</reference>